<proteinExistence type="predicted"/>
<reference evidence="2" key="1">
    <citation type="journal article" date="2021" name="Proc. Natl. Acad. Sci. U.S.A.">
        <title>A Catalog of Tens of Thousands of Viruses from Human Metagenomes Reveals Hidden Associations with Chronic Diseases.</title>
        <authorList>
            <person name="Tisza M.J."/>
            <person name="Buck C.B."/>
        </authorList>
    </citation>
    <scope>NUCLEOTIDE SEQUENCE</scope>
    <source>
        <strain evidence="2">CtAys2</strain>
    </source>
</reference>
<keyword evidence="1" id="KW-0472">Membrane</keyword>
<keyword evidence="1" id="KW-1133">Transmembrane helix</keyword>
<sequence length="36" mass="4338">MGIAKVVKCDHSRSYVLFYLFYILLFFIYTILFSIL</sequence>
<protein>
    <submittedName>
        <fullName evidence="2">Uncharacterized protein</fullName>
    </submittedName>
</protein>
<keyword evidence="1" id="KW-0812">Transmembrane</keyword>
<organism evidence="2">
    <name type="scientific">Myoviridae sp. ctAys2</name>
    <dbReference type="NCBI Taxonomy" id="2825044"/>
    <lineage>
        <taxon>Viruses</taxon>
        <taxon>Duplodnaviria</taxon>
        <taxon>Heunggongvirae</taxon>
        <taxon>Uroviricota</taxon>
        <taxon>Caudoviricetes</taxon>
    </lineage>
</organism>
<feature type="transmembrane region" description="Helical" evidence="1">
    <location>
        <begin position="15"/>
        <end position="35"/>
    </location>
</feature>
<evidence type="ECO:0000256" key="1">
    <source>
        <dbReference type="SAM" id="Phobius"/>
    </source>
</evidence>
<name>A0A8S5Q5C5_9CAUD</name>
<dbReference type="EMBL" id="BK015571">
    <property type="protein sequence ID" value="DAE13877.1"/>
    <property type="molecule type" value="Genomic_DNA"/>
</dbReference>
<accession>A0A8S5Q5C5</accession>
<evidence type="ECO:0000313" key="2">
    <source>
        <dbReference type="EMBL" id="DAE13877.1"/>
    </source>
</evidence>